<evidence type="ECO:0000313" key="11">
    <source>
        <dbReference type="EMBL" id="CAH1775971.1"/>
    </source>
</evidence>
<dbReference type="Proteomes" id="UP000749559">
    <property type="component" value="Unassembled WGS sequence"/>
</dbReference>
<feature type="compositionally biased region" description="Basic and acidic residues" evidence="10">
    <location>
        <begin position="1223"/>
        <end position="1232"/>
    </location>
</feature>
<accession>A0A8J1XQN8</accession>
<dbReference type="GO" id="GO:0007015">
    <property type="term" value="P:actin filament organization"/>
    <property type="evidence" value="ECO:0007669"/>
    <property type="project" value="TreeGrafter"/>
</dbReference>
<dbReference type="GO" id="GO:0005737">
    <property type="term" value="C:cytoplasm"/>
    <property type="evidence" value="ECO:0007669"/>
    <property type="project" value="TreeGrafter"/>
</dbReference>
<name>A0A8J1XQN8_OWEFU</name>
<evidence type="ECO:0000256" key="1">
    <source>
        <dbReference type="ARBA" id="ARBA00008314"/>
    </source>
</evidence>
<dbReference type="SMART" id="SM00015">
    <property type="entry name" value="IQ"/>
    <property type="match status" value="4"/>
</dbReference>
<feature type="binding site" evidence="8">
    <location>
        <begin position="238"/>
        <end position="245"/>
    </location>
    <ligand>
        <name>ATP</name>
        <dbReference type="ChEBI" id="CHEBI:30616"/>
    </ligand>
</feature>
<feature type="region of interest" description="Disordered" evidence="10">
    <location>
        <begin position="1330"/>
        <end position="1355"/>
    </location>
</feature>
<feature type="region of interest" description="Disordered" evidence="10">
    <location>
        <begin position="1403"/>
        <end position="1433"/>
    </location>
</feature>
<dbReference type="InterPro" id="IPR027417">
    <property type="entry name" value="P-loop_NTPase"/>
</dbReference>
<dbReference type="GO" id="GO:0005902">
    <property type="term" value="C:microvillus"/>
    <property type="evidence" value="ECO:0007669"/>
    <property type="project" value="TreeGrafter"/>
</dbReference>
<dbReference type="PROSITE" id="PS51456">
    <property type="entry name" value="MYOSIN_MOTOR"/>
    <property type="match status" value="1"/>
</dbReference>
<evidence type="ECO:0000256" key="7">
    <source>
        <dbReference type="ARBA" id="ARBA00023203"/>
    </source>
</evidence>
<organism evidence="11 12">
    <name type="scientific">Owenia fusiformis</name>
    <name type="common">Polychaete worm</name>
    <dbReference type="NCBI Taxonomy" id="6347"/>
    <lineage>
        <taxon>Eukaryota</taxon>
        <taxon>Metazoa</taxon>
        <taxon>Spiralia</taxon>
        <taxon>Lophotrochozoa</taxon>
        <taxon>Annelida</taxon>
        <taxon>Polychaeta</taxon>
        <taxon>Sedentaria</taxon>
        <taxon>Canalipalpata</taxon>
        <taxon>Sabellida</taxon>
        <taxon>Oweniida</taxon>
        <taxon>Oweniidae</taxon>
        <taxon>Owenia</taxon>
    </lineage>
</organism>
<evidence type="ECO:0000256" key="10">
    <source>
        <dbReference type="SAM" id="MobiDB-lite"/>
    </source>
</evidence>
<dbReference type="PROSITE" id="PS50096">
    <property type="entry name" value="IQ"/>
    <property type="match status" value="3"/>
</dbReference>
<keyword evidence="3 8" id="KW-0547">Nucleotide-binding</keyword>
<dbReference type="Pfam" id="PF06017">
    <property type="entry name" value="Myosin_TH1"/>
    <property type="match status" value="1"/>
</dbReference>
<dbReference type="InterPro" id="IPR010926">
    <property type="entry name" value="Myosin_TH1"/>
</dbReference>
<dbReference type="SUPFAM" id="SSF52540">
    <property type="entry name" value="P-loop containing nucleoside triphosphate hydrolases"/>
    <property type="match status" value="1"/>
</dbReference>
<dbReference type="Pfam" id="PF00612">
    <property type="entry name" value="IQ"/>
    <property type="match status" value="1"/>
</dbReference>
<comment type="caution">
    <text evidence="11">The sequence shown here is derived from an EMBL/GenBank/DDBJ whole genome shotgun (WGS) entry which is preliminary data.</text>
</comment>
<dbReference type="Gene3D" id="6.20.240.20">
    <property type="match status" value="1"/>
</dbReference>
<dbReference type="FunFam" id="1.20.58.530:FF:000004">
    <property type="entry name" value="Unconventional myosin ID"/>
    <property type="match status" value="1"/>
</dbReference>
<feature type="coiled-coil region" evidence="9">
    <location>
        <begin position="1261"/>
        <end position="1288"/>
    </location>
</feature>
<evidence type="ECO:0000256" key="2">
    <source>
        <dbReference type="ARBA" id="ARBA00022737"/>
    </source>
</evidence>
<evidence type="ECO:0000256" key="8">
    <source>
        <dbReference type="PROSITE-ProRule" id="PRU00782"/>
    </source>
</evidence>
<dbReference type="Gene3D" id="3.40.850.10">
    <property type="entry name" value="Kinesin motor domain"/>
    <property type="match status" value="1"/>
</dbReference>
<dbReference type="InterPro" id="IPR000048">
    <property type="entry name" value="IQ_motif_EF-hand-BS"/>
</dbReference>
<evidence type="ECO:0000256" key="9">
    <source>
        <dbReference type="SAM" id="Coils"/>
    </source>
</evidence>
<dbReference type="GO" id="GO:0000146">
    <property type="term" value="F:microfilament motor activity"/>
    <property type="evidence" value="ECO:0007669"/>
    <property type="project" value="TreeGrafter"/>
</dbReference>
<dbReference type="GO" id="GO:0005886">
    <property type="term" value="C:plasma membrane"/>
    <property type="evidence" value="ECO:0007669"/>
    <property type="project" value="TreeGrafter"/>
</dbReference>
<feature type="region of interest" description="Actin-binding" evidence="8">
    <location>
        <begin position="715"/>
        <end position="737"/>
    </location>
</feature>
<dbReference type="CDD" id="cd01378">
    <property type="entry name" value="MYSc_Myo1"/>
    <property type="match status" value="1"/>
</dbReference>
<proteinExistence type="inferred from homology"/>
<keyword evidence="12" id="KW-1185">Reference proteome</keyword>
<dbReference type="PROSITE" id="PS51757">
    <property type="entry name" value="TH1"/>
    <property type="match status" value="1"/>
</dbReference>
<evidence type="ECO:0000256" key="4">
    <source>
        <dbReference type="ARBA" id="ARBA00022840"/>
    </source>
</evidence>
<dbReference type="InterPro" id="IPR036072">
    <property type="entry name" value="MYSc_Myo1"/>
</dbReference>
<comment type="similarity">
    <text evidence="1 8">Belongs to the TRAFAC class myosin-kinesin ATPase superfamily. Myosin family.</text>
</comment>
<dbReference type="InterPro" id="IPR036961">
    <property type="entry name" value="Kinesin_motor_dom_sf"/>
</dbReference>
<keyword evidence="2" id="KW-0677">Repeat</keyword>
<feature type="region of interest" description="Disordered" evidence="10">
    <location>
        <begin position="1"/>
        <end position="32"/>
    </location>
</feature>
<protein>
    <submittedName>
        <fullName evidence="11">Uncharacterized protein</fullName>
    </submittedName>
</protein>
<keyword evidence="5 8" id="KW-0518">Myosin</keyword>
<dbReference type="GO" id="GO:0051015">
    <property type="term" value="F:actin filament binding"/>
    <property type="evidence" value="ECO:0007669"/>
    <property type="project" value="TreeGrafter"/>
</dbReference>
<dbReference type="CDD" id="cd23767">
    <property type="entry name" value="IQCD"/>
    <property type="match status" value="1"/>
</dbReference>
<keyword evidence="6 8" id="KW-0505">Motor protein</keyword>
<gene>
    <name evidence="11" type="ORF">OFUS_LOCUS3203</name>
</gene>
<dbReference type="Gene3D" id="1.20.58.530">
    <property type="match status" value="1"/>
</dbReference>
<dbReference type="PANTHER" id="PTHR13140">
    <property type="entry name" value="MYOSIN"/>
    <property type="match status" value="1"/>
</dbReference>
<dbReference type="SMART" id="SM00242">
    <property type="entry name" value="MYSc"/>
    <property type="match status" value="1"/>
</dbReference>
<dbReference type="GO" id="GO:0006897">
    <property type="term" value="P:endocytosis"/>
    <property type="evidence" value="ECO:0007669"/>
    <property type="project" value="TreeGrafter"/>
</dbReference>
<dbReference type="GO" id="GO:0030048">
    <property type="term" value="P:actin filament-based movement"/>
    <property type="evidence" value="ECO:0007669"/>
    <property type="project" value="TreeGrafter"/>
</dbReference>
<feature type="compositionally biased region" description="Acidic residues" evidence="10">
    <location>
        <begin position="1332"/>
        <end position="1355"/>
    </location>
</feature>
<feature type="region of interest" description="Disordered" evidence="10">
    <location>
        <begin position="1204"/>
        <end position="1233"/>
    </location>
</feature>
<dbReference type="Gene3D" id="1.10.10.820">
    <property type="match status" value="1"/>
</dbReference>
<evidence type="ECO:0000313" key="12">
    <source>
        <dbReference type="Proteomes" id="UP000749559"/>
    </source>
</evidence>
<sequence length="1433" mass="164462">MEAQEKPSQENNVVRIDSLPPQFSGYRPGSSSSDNMIVSAVHAVARYSVDSAGDYIADDLNPREEDIPEDQDEVFDTVNEEPSLLDAIKTQMDSNKDTENVVNDTEEKVKVDVTLLEGPISSPLSPSNAAMAMYPGTLAIVDNNVGVSDICLLDPLTEDNLIHNLKQRFAHDQIYTYIGNVVVSVNPYKKIPLYTRDVIFEYRSRNIYELPPHIYAIADDAYRSMRDKNNDQCIIISGESGSGKTEASKVIMQYVAAVSGKGQDIDRVKEQLLQSNPVLEAFGNAKTNKNDNSSRFGKYMDIEFDFKGDPVGGVITNYLLEKSRVVLQSKGERNFHIFYQLLHGADTNLLKSLKLARNPEYYQFLQHGGCIYVDTIDDKQDFHITKRAMEVIGFTKQEVHSVWQLVASVLKLGNAQFIHHSNIDGTDGCRIHNDHGGQQTAAKEIYDVCDLLQTQSELLISALTQKTVQASGDKVSVDLSATEATYARDALCKAIYSRLFAWLVHRINDSIRVQSRTKRKSMGVLDIYGFEIFQCNSFEQFIINFCNEKLQQIFIELTLKEEQEEYVKEGIEWIHVDYFNNSVICELIEKSNVGILSLLDEECLRPGDVSDQTFLNKLNSQCCDHPHYESRGCKKSISDKTIPHDAFRLKHYAGEVIYRVEGFLDKNNDLLYRDLSRAMYNCDHALLKQLFPEGSPSKASLKRPPTAGSQLKASVTELMRNLLSKQPNYIRCIKPNDFKKGGLFEETLVRHQVRYLGLMENVRVRRAGYAFRQVYGQFLYRYKMLAEKTWPNWRGAHKTGVEEILTAQYIPQDEFAFGRTKIFIKNPKLLFDLEELRRERMHDLATLIQKMFRGWRMRVLFQLMKRSQIVISSNFRGYQARTRFQAVRNATITICSFIRGWKARRLLAQLKYEKKCLWAVGVIRKYYQGWKVRKEFRTKFRSNAGPKIIRFIQTALKRRFLLQLRDHLPSESPLARDWPTCSRLHRPASEEIRKIYHKWRCHKYRLRFDQPSRLKMKEKVVASDIFKDRKQNYPKSISHPYKGDYVSLRTNTRWKKVSTDYNDHHIMFADIVMKINRANGKMVPTLLVLSTNAIIIVDQRTLAYKYRLDSRDIDRISLSPYSDRIVVFHVKKYPENGNPLSKKGDFIFSCDHVIEIVAKAYLIAQRGSGKPIDVTIAHQFQAEFNGQLVDVAFKRNIEQGSKMPRKVFNSDSEDDLEDDVDSDGEKEAHDAGINDEALLADSDSDSAPEDITFDSSRKTALQKIKDAMQQIDADRKKVKAKRKQHDEQFKQQKKLKLERLKNSRLPDDVIASLPAGPVKVKGKKIDKAVVEPVEEEPVEADLSGEESDFGDMDDNKDDILNDDFIGFQKGGIQAVALKDYKRPQSAIEKAIAFKQERLFGGSIPRETAQERRLKQQRKKVNQGEWNKRKVGKS</sequence>
<dbReference type="OrthoDB" id="6108017at2759"/>
<dbReference type="FunFam" id="3.40.850.10:FF:000101">
    <property type="entry name" value="Slow myosin heavy chain 2"/>
    <property type="match status" value="1"/>
</dbReference>
<evidence type="ECO:0000256" key="3">
    <source>
        <dbReference type="ARBA" id="ARBA00022741"/>
    </source>
</evidence>
<evidence type="ECO:0000256" key="5">
    <source>
        <dbReference type="ARBA" id="ARBA00023123"/>
    </source>
</evidence>
<keyword evidence="9" id="KW-0175">Coiled coil</keyword>
<feature type="compositionally biased region" description="Acidic residues" evidence="10">
    <location>
        <begin position="1211"/>
        <end position="1222"/>
    </location>
</feature>
<dbReference type="FunFam" id="1.10.10.820:FF:000001">
    <property type="entry name" value="Myosin heavy chain"/>
    <property type="match status" value="1"/>
</dbReference>
<dbReference type="Pfam" id="PF00063">
    <property type="entry name" value="Myosin_head"/>
    <property type="match status" value="1"/>
</dbReference>
<dbReference type="GO" id="GO:0005524">
    <property type="term" value="F:ATP binding"/>
    <property type="evidence" value="ECO:0007669"/>
    <property type="project" value="UniProtKB-UniRule"/>
</dbReference>
<dbReference type="PRINTS" id="PR00193">
    <property type="entry name" value="MYOSINHEAVY"/>
</dbReference>
<dbReference type="InterPro" id="IPR001609">
    <property type="entry name" value="Myosin_head_motor_dom-like"/>
</dbReference>
<keyword evidence="7 8" id="KW-0009">Actin-binding</keyword>
<dbReference type="Gene3D" id="1.20.5.190">
    <property type="match status" value="1"/>
</dbReference>
<dbReference type="Gene3D" id="1.20.120.720">
    <property type="entry name" value="Myosin VI head, motor domain, U50 subdomain"/>
    <property type="match status" value="1"/>
</dbReference>
<evidence type="ECO:0000256" key="6">
    <source>
        <dbReference type="ARBA" id="ARBA00023175"/>
    </source>
</evidence>
<dbReference type="EMBL" id="CAIIXF020000001">
    <property type="protein sequence ID" value="CAH1775971.1"/>
    <property type="molecule type" value="Genomic_DNA"/>
</dbReference>
<dbReference type="GO" id="GO:0016459">
    <property type="term" value="C:myosin complex"/>
    <property type="evidence" value="ECO:0007669"/>
    <property type="project" value="UniProtKB-KW"/>
</dbReference>
<reference evidence="11" key="1">
    <citation type="submission" date="2022-03" db="EMBL/GenBank/DDBJ databases">
        <authorList>
            <person name="Martin C."/>
        </authorList>
    </citation>
    <scope>NUCLEOTIDE SEQUENCE</scope>
</reference>
<keyword evidence="4 8" id="KW-0067">ATP-binding</keyword>
<dbReference type="PANTHER" id="PTHR13140:SF802">
    <property type="entry name" value="UNCONVENTIONAL MYOSIN-IB ISOFORM X1"/>
    <property type="match status" value="1"/>
</dbReference>